<dbReference type="STRING" id="1715989.NITINOP_2936"/>
<feature type="compositionally biased region" description="Polar residues" evidence="1">
    <location>
        <begin position="38"/>
        <end position="48"/>
    </location>
</feature>
<feature type="region of interest" description="Disordered" evidence="1">
    <location>
        <begin position="38"/>
        <end position="61"/>
    </location>
</feature>
<sequence>MTGPRVKRVYQTGETSDHDMERRDERFARMVSLLHENPTSLDINPTCSRDSKIHPNSPELD</sequence>
<proteinExistence type="predicted"/>
<keyword evidence="3" id="KW-1185">Reference proteome</keyword>
<organism evidence="2 3">
    <name type="scientific">Candidatus Nitrospira inopinata</name>
    <dbReference type="NCBI Taxonomy" id="1715989"/>
    <lineage>
        <taxon>Bacteria</taxon>
        <taxon>Pseudomonadati</taxon>
        <taxon>Nitrospirota</taxon>
        <taxon>Nitrospiria</taxon>
        <taxon>Nitrospirales</taxon>
        <taxon>Nitrospiraceae</taxon>
        <taxon>Nitrospira</taxon>
    </lineage>
</organism>
<dbReference type="KEGG" id="nio:NITINOP_2936"/>
<evidence type="ECO:0000256" key="1">
    <source>
        <dbReference type="SAM" id="MobiDB-lite"/>
    </source>
</evidence>
<name>A0A0S4KZY5_9BACT</name>
<feature type="region of interest" description="Disordered" evidence="1">
    <location>
        <begin position="1"/>
        <end position="20"/>
    </location>
</feature>
<gene>
    <name evidence="2" type="ORF">NITINOP_2936</name>
</gene>
<dbReference type="EMBL" id="LN885086">
    <property type="protein sequence ID" value="CUQ67908.1"/>
    <property type="molecule type" value="Genomic_DNA"/>
</dbReference>
<evidence type="ECO:0000313" key="2">
    <source>
        <dbReference type="EMBL" id="CUQ67908.1"/>
    </source>
</evidence>
<dbReference type="AlphaFoldDB" id="A0A0S4KZY5"/>
<dbReference type="Proteomes" id="UP000066284">
    <property type="component" value="Chromosome 1"/>
</dbReference>
<accession>A0A0S4KZY5</accession>
<protein>
    <submittedName>
        <fullName evidence="2">Uncharacterized protein</fullName>
    </submittedName>
</protein>
<evidence type="ECO:0000313" key="3">
    <source>
        <dbReference type="Proteomes" id="UP000066284"/>
    </source>
</evidence>
<reference evidence="3" key="1">
    <citation type="submission" date="2015-09" db="EMBL/GenBank/DDBJ databases">
        <authorList>
            <person name="Daims H."/>
        </authorList>
    </citation>
    <scope>NUCLEOTIDE SEQUENCE [LARGE SCALE GENOMIC DNA]</scope>
</reference>